<keyword evidence="5" id="KW-0539">Nucleus</keyword>
<dbReference type="SMART" id="SM00338">
    <property type="entry name" value="BRLZ"/>
    <property type="match status" value="1"/>
</dbReference>
<feature type="compositionally biased region" description="Low complexity" evidence="7">
    <location>
        <begin position="148"/>
        <end position="187"/>
    </location>
</feature>
<dbReference type="Proteomes" id="UP000605846">
    <property type="component" value="Unassembled WGS sequence"/>
</dbReference>
<dbReference type="SUPFAM" id="SSF57959">
    <property type="entry name" value="Leucine zipper domain"/>
    <property type="match status" value="1"/>
</dbReference>
<feature type="region of interest" description="Disordered" evidence="7">
    <location>
        <begin position="145"/>
        <end position="209"/>
    </location>
</feature>
<dbReference type="AlphaFoldDB" id="A0A8H7BRH3"/>
<dbReference type="EMBL" id="JABAYA010000107">
    <property type="protein sequence ID" value="KAF7724946.1"/>
    <property type="molecule type" value="Genomic_DNA"/>
</dbReference>
<keyword evidence="4" id="KW-0804">Transcription</keyword>
<evidence type="ECO:0000256" key="2">
    <source>
        <dbReference type="ARBA" id="ARBA00023015"/>
    </source>
</evidence>
<evidence type="ECO:0000256" key="7">
    <source>
        <dbReference type="SAM" id="MobiDB-lite"/>
    </source>
</evidence>
<dbReference type="GO" id="GO:0001228">
    <property type="term" value="F:DNA-binding transcription activator activity, RNA polymerase II-specific"/>
    <property type="evidence" value="ECO:0007669"/>
    <property type="project" value="TreeGrafter"/>
</dbReference>
<dbReference type="PROSITE" id="PS50217">
    <property type="entry name" value="BZIP"/>
    <property type="match status" value="1"/>
</dbReference>
<organism evidence="9 10">
    <name type="scientific">Apophysomyces ossiformis</name>
    <dbReference type="NCBI Taxonomy" id="679940"/>
    <lineage>
        <taxon>Eukaryota</taxon>
        <taxon>Fungi</taxon>
        <taxon>Fungi incertae sedis</taxon>
        <taxon>Mucoromycota</taxon>
        <taxon>Mucoromycotina</taxon>
        <taxon>Mucoromycetes</taxon>
        <taxon>Mucorales</taxon>
        <taxon>Mucorineae</taxon>
        <taxon>Mucoraceae</taxon>
        <taxon>Apophysomyces</taxon>
    </lineage>
</organism>
<feature type="domain" description="BZIP" evidence="8">
    <location>
        <begin position="201"/>
        <end position="258"/>
    </location>
</feature>
<reference evidence="9" key="1">
    <citation type="submission" date="2020-01" db="EMBL/GenBank/DDBJ databases">
        <title>Genome Sequencing of Three Apophysomyces-Like Fungal Strains Confirms a Novel Fungal Genus in the Mucoromycota with divergent Burkholderia-like Endosymbiotic Bacteria.</title>
        <authorList>
            <person name="Stajich J.E."/>
            <person name="Macias A.M."/>
            <person name="Carter-House D."/>
            <person name="Lovett B."/>
            <person name="Kasson L.R."/>
            <person name="Berry K."/>
            <person name="Grigoriev I."/>
            <person name="Chang Y."/>
            <person name="Spatafora J."/>
            <person name="Kasson M.T."/>
        </authorList>
    </citation>
    <scope>NUCLEOTIDE SEQUENCE</scope>
    <source>
        <strain evidence="9">NRRL A-21654</strain>
    </source>
</reference>
<dbReference type="Pfam" id="PF07716">
    <property type="entry name" value="bZIP_2"/>
    <property type="match status" value="1"/>
</dbReference>
<dbReference type="InterPro" id="IPR046347">
    <property type="entry name" value="bZIP_sf"/>
</dbReference>
<comment type="caution">
    <text evidence="9">The sequence shown here is derived from an EMBL/GenBank/DDBJ whole genome shotgun (WGS) entry which is preliminary data.</text>
</comment>
<name>A0A8H7BRH3_9FUNG</name>
<dbReference type="PANTHER" id="PTHR13044">
    <property type="entry name" value="ACTIVATING TRANSCRIPTION FACTOR ATF 4/5"/>
    <property type="match status" value="1"/>
</dbReference>
<dbReference type="PANTHER" id="PTHR13044:SF14">
    <property type="entry name" value="CRYPTOCEPHAL, ISOFORM A"/>
    <property type="match status" value="1"/>
</dbReference>
<accession>A0A8H7BRH3</accession>
<evidence type="ECO:0000259" key="8">
    <source>
        <dbReference type="PROSITE" id="PS50217"/>
    </source>
</evidence>
<evidence type="ECO:0000313" key="10">
    <source>
        <dbReference type="Proteomes" id="UP000605846"/>
    </source>
</evidence>
<dbReference type="GO" id="GO:0000977">
    <property type="term" value="F:RNA polymerase II transcription regulatory region sequence-specific DNA binding"/>
    <property type="evidence" value="ECO:0007669"/>
    <property type="project" value="TreeGrafter"/>
</dbReference>
<dbReference type="OrthoDB" id="1939598at2759"/>
<dbReference type="CDD" id="cd14705">
    <property type="entry name" value="bZIP_Zip1"/>
    <property type="match status" value="1"/>
</dbReference>
<feature type="compositionally biased region" description="Basic and acidic residues" evidence="7">
    <location>
        <begin position="193"/>
        <end position="202"/>
    </location>
</feature>
<comment type="subcellular location">
    <subcellularLocation>
        <location evidence="1">Nucleus</location>
    </subcellularLocation>
</comment>
<keyword evidence="3" id="KW-0238">DNA-binding</keyword>
<evidence type="ECO:0000256" key="1">
    <source>
        <dbReference type="ARBA" id="ARBA00004123"/>
    </source>
</evidence>
<evidence type="ECO:0000256" key="5">
    <source>
        <dbReference type="ARBA" id="ARBA00023242"/>
    </source>
</evidence>
<evidence type="ECO:0000256" key="6">
    <source>
        <dbReference type="SAM" id="Coils"/>
    </source>
</evidence>
<dbReference type="GO" id="GO:0005634">
    <property type="term" value="C:nucleus"/>
    <property type="evidence" value="ECO:0007669"/>
    <property type="project" value="UniProtKB-SubCell"/>
</dbReference>
<keyword evidence="6" id="KW-0175">Coiled coil</keyword>
<gene>
    <name evidence="9" type="ORF">EC973_000527</name>
</gene>
<protein>
    <recommendedName>
        <fullName evidence="8">BZIP domain-containing protein</fullName>
    </recommendedName>
</protein>
<dbReference type="Gene3D" id="1.20.5.170">
    <property type="match status" value="1"/>
</dbReference>
<dbReference type="PROSITE" id="PS00036">
    <property type="entry name" value="BZIP_BASIC"/>
    <property type="match status" value="1"/>
</dbReference>
<evidence type="ECO:0000256" key="4">
    <source>
        <dbReference type="ARBA" id="ARBA00023163"/>
    </source>
</evidence>
<sequence>MNTKPWTSPAAEAWRMASINTLNQAMDPYVLTDTDLQRELAIFANAQFASDIKSDEMDKACDDLDDLAFLMKPAPPPVLDHEAPLPLDKSAASSTVTSPSSVVYGDLPWMQPYMVMPAVAENEESTINEPKVSLSARVTQKQIKEPISASSSSPLSSSSSSSSSSLASLPLVAPKPTASTSSTTSPTSKKKAKDPEYLDDKRRRNTAASARFRVKKKLREQAMQRTACEMTEKATRLEARVHELEREIQWLKSLIVEQNESRLEQLVKERPLN</sequence>
<evidence type="ECO:0000256" key="3">
    <source>
        <dbReference type="ARBA" id="ARBA00023125"/>
    </source>
</evidence>
<proteinExistence type="predicted"/>
<feature type="coiled-coil region" evidence="6">
    <location>
        <begin position="234"/>
        <end position="261"/>
    </location>
</feature>
<keyword evidence="10" id="KW-1185">Reference proteome</keyword>
<evidence type="ECO:0000313" key="9">
    <source>
        <dbReference type="EMBL" id="KAF7724946.1"/>
    </source>
</evidence>
<dbReference type="InterPro" id="IPR004827">
    <property type="entry name" value="bZIP"/>
</dbReference>
<keyword evidence="2" id="KW-0805">Transcription regulation</keyword>